<comment type="caution">
    <text evidence="2">The sequence shown here is derived from an EMBL/GenBank/DDBJ whole genome shotgun (WGS) entry which is preliminary data.</text>
</comment>
<protein>
    <submittedName>
        <fullName evidence="2">Uncharacterized protein</fullName>
    </submittedName>
</protein>
<feature type="region of interest" description="Disordered" evidence="1">
    <location>
        <begin position="76"/>
        <end position="100"/>
    </location>
</feature>
<gene>
    <name evidence="2" type="ORF">SDC9_81178</name>
</gene>
<sequence>MEIDKTLLVEVLGIDHRRVDVGEHLEFRRAADVVAIAAGAVADDLAAIHLTDLPRLERLDHAVLLGHTADPLIALDGHPNHSSHKGLRRSRLPATALPKI</sequence>
<name>A0A644Z1I3_9ZZZZ</name>
<accession>A0A644Z1I3</accession>
<evidence type="ECO:0000256" key="1">
    <source>
        <dbReference type="SAM" id="MobiDB-lite"/>
    </source>
</evidence>
<reference evidence="2" key="1">
    <citation type="submission" date="2019-08" db="EMBL/GenBank/DDBJ databases">
        <authorList>
            <person name="Kucharzyk K."/>
            <person name="Murdoch R.W."/>
            <person name="Higgins S."/>
            <person name="Loffler F."/>
        </authorList>
    </citation>
    <scope>NUCLEOTIDE SEQUENCE</scope>
</reference>
<feature type="compositionally biased region" description="Basic residues" evidence="1">
    <location>
        <begin position="81"/>
        <end position="91"/>
    </location>
</feature>
<dbReference type="AlphaFoldDB" id="A0A644Z1I3"/>
<evidence type="ECO:0000313" key="2">
    <source>
        <dbReference type="EMBL" id="MPM34592.1"/>
    </source>
</evidence>
<dbReference type="EMBL" id="VSSQ01007020">
    <property type="protein sequence ID" value="MPM34592.1"/>
    <property type="molecule type" value="Genomic_DNA"/>
</dbReference>
<organism evidence="2">
    <name type="scientific">bioreactor metagenome</name>
    <dbReference type="NCBI Taxonomy" id="1076179"/>
    <lineage>
        <taxon>unclassified sequences</taxon>
        <taxon>metagenomes</taxon>
        <taxon>ecological metagenomes</taxon>
    </lineage>
</organism>
<proteinExistence type="predicted"/>